<feature type="region of interest" description="Disordered" evidence="1">
    <location>
        <begin position="189"/>
        <end position="217"/>
    </location>
</feature>
<feature type="compositionally biased region" description="Basic and acidic residues" evidence="1">
    <location>
        <begin position="190"/>
        <end position="200"/>
    </location>
</feature>
<dbReference type="EMBL" id="JADJEV010000003">
    <property type="protein sequence ID" value="MBK6972482.1"/>
    <property type="molecule type" value="Genomic_DNA"/>
</dbReference>
<evidence type="ECO:0008006" key="4">
    <source>
        <dbReference type="Google" id="ProtNLM"/>
    </source>
</evidence>
<gene>
    <name evidence="2" type="ORF">IPH26_05870</name>
</gene>
<sequence length="494" mass="55526">MFIEARRRCASDHGEGFEAFEREVHRRFAEAEREFVGEELARLDVTLPVLRIEGVLHRRVVSGYGEYMTVAGPVKVLRHRYRAAGTNGQSECPLELRAGIVEGFFTPLAARMGLWVVTHLTPAEGEQLFGELGGMHPSRSSLDRLPKAIDAKWEQYRMHWESQLREQAPPLAQAAVLAVSLDGVMAPMKDGQREDKREQSRQQGKPTKGPAGFREVGCGTLSHYDGAGERLRTVRHARMPEPKKCTLKRQLVAEVEHALKHQPQLRLVKVADGARDNWEFLAKELPPGEEVVDFYHAAEHLRRAFGHVYGETSPKAQARFKEYRHLLLKAEDGVGRVIRTLAYHHSRKRRCKALKQELAYFRRNRARMDYARLRAENLPIGSGVVEAACKTLVTQRMKRSGATLEHRRRAGDPHLPCAGAKRALRCRVAARLGSIPARDSLPRKRRAASDSPGISMRVTPNRLVGPNLVAQAHTCLGIDRRVRGLLQSKAIVTA</sequence>
<evidence type="ECO:0000313" key="3">
    <source>
        <dbReference type="Proteomes" id="UP000807785"/>
    </source>
</evidence>
<evidence type="ECO:0000256" key="1">
    <source>
        <dbReference type="SAM" id="MobiDB-lite"/>
    </source>
</evidence>
<evidence type="ECO:0000313" key="2">
    <source>
        <dbReference type="EMBL" id="MBK6972482.1"/>
    </source>
</evidence>
<dbReference type="Proteomes" id="UP000807785">
    <property type="component" value="Unassembled WGS sequence"/>
</dbReference>
<organism evidence="2 3">
    <name type="scientific">Candidatus Methylophosphatis roskildensis</name>
    <dbReference type="NCBI Taxonomy" id="2899263"/>
    <lineage>
        <taxon>Bacteria</taxon>
        <taxon>Pseudomonadati</taxon>
        <taxon>Pseudomonadota</taxon>
        <taxon>Betaproteobacteria</taxon>
        <taxon>Nitrosomonadales</taxon>
        <taxon>Sterolibacteriaceae</taxon>
        <taxon>Candidatus Methylophosphatis</taxon>
    </lineage>
</organism>
<accession>A0A9D7E7C1</accession>
<proteinExistence type="predicted"/>
<name>A0A9D7E7C1_9PROT</name>
<feature type="region of interest" description="Disordered" evidence="1">
    <location>
        <begin position="437"/>
        <end position="458"/>
    </location>
</feature>
<protein>
    <recommendedName>
        <fullName evidence="4">ISKra4 family transposase</fullName>
    </recommendedName>
</protein>
<dbReference type="AlphaFoldDB" id="A0A9D7E7C1"/>
<comment type="caution">
    <text evidence="2">The sequence shown here is derived from an EMBL/GenBank/DDBJ whole genome shotgun (WGS) entry which is preliminary data.</text>
</comment>
<reference evidence="2" key="1">
    <citation type="submission" date="2020-10" db="EMBL/GenBank/DDBJ databases">
        <title>Connecting structure to function with the recovery of over 1000 high-quality activated sludge metagenome-assembled genomes encoding full-length rRNA genes using long-read sequencing.</title>
        <authorList>
            <person name="Singleton C.M."/>
            <person name="Petriglieri F."/>
            <person name="Kristensen J.M."/>
            <person name="Kirkegaard R.H."/>
            <person name="Michaelsen T.Y."/>
            <person name="Andersen M.H."/>
            <person name="Karst S.M."/>
            <person name="Dueholm M.S."/>
            <person name="Nielsen P.H."/>
            <person name="Albertsen M."/>
        </authorList>
    </citation>
    <scope>NUCLEOTIDE SEQUENCE</scope>
    <source>
        <strain evidence="2">Bjer_18-Q3-R1-45_BAT3C.347</strain>
    </source>
</reference>